<name>A0A6G0WU02_9STRA</name>
<dbReference type="AlphaFoldDB" id="A0A6G0WU02"/>
<dbReference type="SUPFAM" id="SSF53187">
    <property type="entry name" value="Zn-dependent exopeptidases"/>
    <property type="match status" value="1"/>
</dbReference>
<organism evidence="1 2">
    <name type="scientific">Aphanomyces euteiches</name>
    <dbReference type="NCBI Taxonomy" id="100861"/>
    <lineage>
        <taxon>Eukaryota</taxon>
        <taxon>Sar</taxon>
        <taxon>Stramenopiles</taxon>
        <taxon>Oomycota</taxon>
        <taxon>Saprolegniomycetes</taxon>
        <taxon>Saprolegniales</taxon>
        <taxon>Verrucalvaceae</taxon>
        <taxon>Aphanomyces</taxon>
    </lineage>
</organism>
<dbReference type="VEuPathDB" id="FungiDB:AeMF1_017440"/>
<gene>
    <name evidence="1" type="ORF">Ae201684_011549</name>
</gene>
<keyword evidence="2" id="KW-1185">Reference proteome</keyword>
<proteinExistence type="predicted"/>
<protein>
    <recommendedName>
        <fullName evidence="3">DUF2817 domain-containing protein</fullName>
    </recommendedName>
</protein>
<dbReference type="InterPro" id="IPR021259">
    <property type="entry name" value="DUF2817"/>
</dbReference>
<dbReference type="Gene3D" id="3.40.630.10">
    <property type="entry name" value="Zn peptidases"/>
    <property type="match status" value="1"/>
</dbReference>
<dbReference type="EMBL" id="VJMJ01000147">
    <property type="protein sequence ID" value="KAF0730997.1"/>
    <property type="molecule type" value="Genomic_DNA"/>
</dbReference>
<reference evidence="1 2" key="1">
    <citation type="submission" date="2019-07" db="EMBL/GenBank/DDBJ databases">
        <title>Genomics analysis of Aphanomyces spp. identifies a new class of oomycete effector associated with host adaptation.</title>
        <authorList>
            <person name="Gaulin E."/>
        </authorList>
    </citation>
    <scope>NUCLEOTIDE SEQUENCE [LARGE SCALE GENOMIC DNA]</scope>
    <source>
        <strain evidence="1 2">ATCC 201684</strain>
    </source>
</reference>
<dbReference type="Proteomes" id="UP000481153">
    <property type="component" value="Unassembled WGS sequence"/>
</dbReference>
<comment type="caution">
    <text evidence="1">The sequence shown here is derived from an EMBL/GenBank/DDBJ whole genome shotgun (WGS) entry which is preliminary data.</text>
</comment>
<dbReference type="Pfam" id="PF10994">
    <property type="entry name" value="DUF2817"/>
    <property type="match status" value="1"/>
</dbReference>
<dbReference type="CDD" id="cd06233">
    <property type="entry name" value="M14-like"/>
    <property type="match status" value="1"/>
</dbReference>
<sequence length="402" mass="44697">MPLMKSWPQAAIALLAAGISVLWMRFDLAFLKPLPPPTFEPYFTCDYHQARALFRTHAAAAHAELHSIPYPLADMDLSIDIAVLHGSNSSMVVHISGTHGVEGFAGSAIQSAWLAAKANEETRAKRPTIVLVHGLNPYGMAELRRVNENNVDLNRNHLTPAQFQAKRAESPDLHGYASANALLNPNYALEWYHLFYPSALWHLAQHGYDQTFRAIVSGTYYYAKGIYYGGHDLQPSHRLLRSFFESRFNLSSFLHVVFVDVHTGLGARGDDMLDFAATDSISNNKAGYFQAFNWTADAFWSSYNDTVGCGVEGYLDWFPTATKGVAVTQEFGTVATLQVIAALRAENAMTHYAPSRRQHAAEALWDAFYLHDDAAWKWHVARQGVELLTHVVSTLNVIDGVV</sequence>
<accession>A0A6G0WU02</accession>
<evidence type="ECO:0008006" key="3">
    <source>
        <dbReference type="Google" id="ProtNLM"/>
    </source>
</evidence>
<evidence type="ECO:0000313" key="2">
    <source>
        <dbReference type="Proteomes" id="UP000481153"/>
    </source>
</evidence>
<evidence type="ECO:0000313" key="1">
    <source>
        <dbReference type="EMBL" id="KAF0730997.1"/>
    </source>
</evidence>